<feature type="transmembrane region" description="Helical" evidence="1">
    <location>
        <begin position="258"/>
        <end position="278"/>
    </location>
</feature>
<gene>
    <name evidence="2" type="ORF">GU926_16835</name>
</gene>
<keyword evidence="1" id="KW-1133">Transmembrane helix</keyword>
<feature type="transmembrane region" description="Helical" evidence="1">
    <location>
        <begin position="478"/>
        <end position="494"/>
    </location>
</feature>
<feature type="transmembrane region" description="Helical" evidence="1">
    <location>
        <begin position="7"/>
        <end position="26"/>
    </location>
</feature>
<reference evidence="2 3" key="1">
    <citation type="submission" date="2020-01" db="EMBL/GenBank/DDBJ databases">
        <authorList>
            <person name="Kim M."/>
        </authorList>
    </citation>
    <scope>NUCLEOTIDE SEQUENCE [LARGE SCALE GENOMIC DNA]</scope>
    <source>
        <strain evidence="2 3">BT10</strain>
    </source>
</reference>
<dbReference type="AlphaFoldDB" id="A0A6P1P3I7"/>
<feature type="transmembrane region" description="Helical" evidence="1">
    <location>
        <begin position="290"/>
        <end position="310"/>
    </location>
</feature>
<protein>
    <submittedName>
        <fullName evidence="2">DUF2723 domain-containing protein</fullName>
    </submittedName>
</protein>
<dbReference type="KEGG" id="nib:GU926_16835"/>
<feature type="transmembrane region" description="Helical" evidence="1">
    <location>
        <begin position="148"/>
        <end position="166"/>
    </location>
</feature>
<dbReference type="InterPro" id="IPR021280">
    <property type="entry name" value="TMEM260-like"/>
</dbReference>
<name>A0A6P1P3I7_9BACT</name>
<dbReference type="Pfam" id="PF11028">
    <property type="entry name" value="TMEM260-like"/>
    <property type="match status" value="1"/>
</dbReference>
<feature type="transmembrane region" description="Helical" evidence="1">
    <location>
        <begin position="220"/>
        <end position="238"/>
    </location>
</feature>
<feature type="transmembrane region" description="Helical" evidence="1">
    <location>
        <begin position="54"/>
        <end position="70"/>
    </location>
</feature>
<evidence type="ECO:0000256" key="1">
    <source>
        <dbReference type="SAM" id="Phobius"/>
    </source>
</evidence>
<keyword evidence="1" id="KW-0812">Transmembrane</keyword>
<feature type="transmembrane region" description="Helical" evidence="1">
    <location>
        <begin position="531"/>
        <end position="551"/>
    </location>
</feature>
<dbReference type="InterPro" id="IPR052724">
    <property type="entry name" value="GT117_domain-containing"/>
</dbReference>
<feature type="transmembrane region" description="Helical" evidence="1">
    <location>
        <begin position="501"/>
        <end position="519"/>
    </location>
</feature>
<dbReference type="RefSeq" id="WP_160693939.1">
    <property type="nucleotide sequence ID" value="NZ_CP047897.1"/>
</dbReference>
<evidence type="ECO:0000313" key="2">
    <source>
        <dbReference type="EMBL" id="QHL89004.1"/>
    </source>
</evidence>
<feature type="transmembrane region" description="Helical" evidence="1">
    <location>
        <begin position="563"/>
        <end position="585"/>
    </location>
</feature>
<evidence type="ECO:0000313" key="3">
    <source>
        <dbReference type="Proteomes" id="UP000464214"/>
    </source>
</evidence>
<keyword evidence="1" id="KW-0472">Membrane</keyword>
<organism evidence="2 3">
    <name type="scientific">Nibribacter ruber</name>
    <dbReference type="NCBI Taxonomy" id="2698458"/>
    <lineage>
        <taxon>Bacteria</taxon>
        <taxon>Pseudomonadati</taxon>
        <taxon>Bacteroidota</taxon>
        <taxon>Cytophagia</taxon>
        <taxon>Cytophagales</taxon>
        <taxon>Hymenobacteraceae</taxon>
        <taxon>Nibribacter</taxon>
    </lineage>
</organism>
<dbReference type="PANTHER" id="PTHR16214">
    <property type="entry name" value="TRANSMEMBRANE PROTEIN 260"/>
    <property type="match status" value="1"/>
</dbReference>
<proteinExistence type="predicted"/>
<dbReference type="Proteomes" id="UP000464214">
    <property type="component" value="Chromosome"/>
</dbReference>
<feature type="transmembrane region" description="Helical" evidence="1">
    <location>
        <begin position="178"/>
        <end position="208"/>
    </location>
</feature>
<feature type="transmembrane region" description="Helical" evidence="1">
    <location>
        <begin position="116"/>
        <end position="136"/>
    </location>
</feature>
<keyword evidence="3" id="KW-1185">Reference proteome</keyword>
<sequence>MLQYKRINNLVGWLVFAVATIAYVLTLEPTASFWDSGEFIACSYKLLVPHPPGAPFYLLLGRMFSLFAFGDVTQVAWWVNMLSALSSSFTVLFLFWTITILARKLLVADKDVAPTLGQTIAIMGSAAVGALAFTFSDSFWFSAVEAEVYAMSAFFTAFVVWAMLRWESHADSPASDKWLILIAYMVGLSIGVHLLNLVALPALAFIFFFRLKKYSTKGAILTMVVSALVLGIILVGVIPGLPSIAGKFEVLFVNSFGLPFGAGVIFFVVLFIALLVWAIKFATRKGNRTLHTSLVCFVYILIGYSSYLIIPIRSGYDPTIDENDPENIVSFVSYLKREQYGDRPLLVGPQYNAEPVDQETGAAQYIKGTDNYIEIEPKVDPVYNSADKVLLPRLYSNAPGHLQQYQKWVDVQQGQKPSFGANMEFLFKYQMGHMFWRYFGWNFVGRDGDIQNSGVLWPWEDSNGLPERVAESKARNNFLMLPLILGILGLIYQIRRKERDAFIIGLLFFFTGLAIVIYLNQPPVEPRERDYTFSGAFYAFSVWIGLGVLAVADFLRRIMKADVAAGALASLLGLAIPGVMAAQGWDDHDRSDRYHSVDSAKNLLSSVAPNAILFTNGDNDTFPLWYAQEVEGFRTDVRVAVLSYMNTDWYIDQMKRQAYESAPFPMILENANYRQGINDYLPYMERPEVAAGMDLKQYIELVKANHEALQIGDRSGRTYLSFPTKNFFLNVDKQAVISNNAVAKEYQDSIVSRMAWTVNQNGLEKKHLAILDLIANNNWKRPVYFSTTADNSDFVGLENYLQLEGLAYRVVPVKSANKENMGYIAKNIMYDNMMNKFSWRNMDREDIFYDENYLRFPANARDKYHQLAVEYLKAGDTAAAKKILLYSLAKLPDNAIPYDYYIPPYVVPLYQLGEQKKAQEIVEVMSKRSDQALAYYFNQEALFDSEIRINLFIMQQLMQVAKQIGMNEKAAQIEQSFMRYYSQMGK</sequence>
<dbReference type="PANTHER" id="PTHR16214:SF3">
    <property type="entry name" value="TRANSMEMBRANE PROTEIN 260"/>
    <property type="match status" value="1"/>
</dbReference>
<accession>A0A6P1P3I7</accession>
<dbReference type="EMBL" id="CP047897">
    <property type="protein sequence ID" value="QHL89004.1"/>
    <property type="molecule type" value="Genomic_DNA"/>
</dbReference>
<feature type="transmembrane region" description="Helical" evidence="1">
    <location>
        <begin position="77"/>
        <end position="96"/>
    </location>
</feature>